<accession>G5B619</accession>
<evidence type="ECO:0000256" key="2">
    <source>
        <dbReference type="ARBA" id="ARBA00020556"/>
    </source>
</evidence>
<dbReference type="Pfam" id="PF09745">
    <property type="entry name" value="NSRP1_N"/>
    <property type="match status" value="1"/>
</dbReference>
<dbReference type="PANTHER" id="PTHR31938">
    <property type="entry name" value="NUCLEAR SPECKLE SPLICING REGULATORY PROTEIN 1"/>
    <property type="match status" value="1"/>
</dbReference>
<proteinExistence type="inferred from homology"/>
<reference evidence="8 9" key="1">
    <citation type="journal article" date="2011" name="Nature">
        <title>Genome sequencing reveals insights into physiology and longevity of the naked mole rat.</title>
        <authorList>
            <person name="Kim E.B."/>
            <person name="Fang X."/>
            <person name="Fushan A.A."/>
            <person name="Huang Z."/>
            <person name="Lobanov A.V."/>
            <person name="Han L."/>
            <person name="Marino S.M."/>
            <person name="Sun X."/>
            <person name="Turanov A.A."/>
            <person name="Yang P."/>
            <person name="Yim S.H."/>
            <person name="Zhao X."/>
            <person name="Kasaikina M.V."/>
            <person name="Stoletzki N."/>
            <person name="Peng C."/>
            <person name="Polak P."/>
            <person name="Xiong Z."/>
            <person name="Kiezun A."/>
            <person name="Zhu Y."/>
            <person name="Chen Y."/>
            <person name="Kryukov G.V."/>
            <person name="Zhang Q."/>
            <person name="Peshkin L."/>
            <person name="Yang L."/>
            <person name="Bronson R.T."/>
            <person name="Buffenstein R."/>
            <person name="Wang B."/>
            <person name="Han C."/>
            <person name="Li Q."/>
            <person name="Chen L."/>
            <person name="Zhao W."/>
            <person name="Sunyaev S.R."/>
            <person name="Park T.J."/>
            <person name="Zhang G."/>
            <person name="Wang J."/>
            <person name="Gladyshev V.N."/>
        </authorList>
    </citation>
    <scope>NUCLEOTIDE SEQUENCE [LARGE SCALE GENOMIC DNA]</scope>
</reference>
<evidence type="ECO:0000256" key="1">
    <source>
        <dbReference type="ARBA" id="ARBA00010126"/>
    </source>
</evidence>
<dbReference type="InterPro" id="IPR018612">
    <property type="entry name" value="NSRP1_N"/>
</dbReference>
<dbReference type="AlphaFoldDB" id="G5B619"/>
<gene>
    <name evidence="8" type="ORF">GW7_16448</name>
</gene>
<feature type="region of interest" description="Disordered" evidence="5">
    <location>
        <begin position="75"/>
        <end position="94"/>
    </location>
</feature>
<keyword evidence="3" id="KW-0175">Coiled coil</keyword>
<evidence type="ECO:0000313" key="8">
    <source>
        <dbReference type="EMBL" id="EHB04730.1"/>
    </source>
</evidence>
<organism evidence="8 9">
    <name type="scientific">Heterocephalus glaber</name>
    <name type="common">Naked mole rat</name>
    <dbReference type="NCBI Taxonomy" id="10181"/>
    <lineage>
        <taxon>Eukaryota</taxon>
        <taxon>Metazoa</taxon>
        <taxon>Chordata</taxon>
        <taxon>Craniata</taxon>
        <taxon>Vertebrata</taxon>
        <taxon>Euteleostomi</taxon>
        <taxon>Mammalia</taxon>
        <taxon>Eutheria</taxon>
        <taxon>Euarchontoglires</taxon>
        <taxon>Glires</taxon>
        <taxon>Rodentia</taxon>
        <taxon>Hystricomorpha</taxon>
        <taxon>Bathyergidae</taxon>
        <taxon>Heterocephalus</taxon>
    </lineage>
</organism>
<comment type="similarity">
    <text evidence="1">Belongs to the NSRP1 family.</text>
</comment>
<dbReference type="InterPro" id="IPR046850">
    <property type="entry name" value="NRP1_C"/>
</dbReference>
<feature type="domain" description="Nuclear speckle splicing regulatory protein 1 RS-like" evidence="7">
    <location>
        <begin position="163"/>
        <end position="200"/>
    </location>
</feature>
<sequence length="200" mass="23532">MEKGEFDEKEAFVTSPYKKKNTKLQERAEEEEREKRAAALEARLDVTKQKDLSEFYRHLLNQAVGEEVPKCSFHEASSGIKEEKSRGYSDEVNSENRMLQERCVFQTCVVEKENRDADSDFDTKSSEDDEMEENKVNCRREKVTETSRSYSKHLKNHSHSRSSSEERGHSAKQHTKSSKSREHKKREDQHQERQSRDQEN</sequence>
<dbReference type="InParanoid" id="G5B619"/>
<feature type="compositionally biased region" description="Basic residues" evidence="5">
    <location>
        <begin position="150"/>
        <end position="160"/>
    </location>
</feature>
<feature type="region of interest" description="Disordered" evidence="5">
    <location>
        <begin position="114"/>
        <end position="200"/>
    </location>
</feature>
<evidence type="ECO:0000256" key="3">
    <source>
        <dbReference type="ARBA" id="ARBA00023054"/>
    </source>
</evidence>
<dbReference type="Pfam" id="PF20427">
    <property type="entry name" value="NRP1_C"/>
    <property type="match status" value="1"/>
</dbReference>
<dbReference type="InterPro" id="IPR042816">
    <property type="entry name" value="Nsrp1"/>
</dbReference>
<feature type="region of interest" description="Disordered" evidence="5">
    <location>
        <begin position="1"/>
        <end position="32"/>
    </location>
</feature>
<feature type="compositionally biased region" description="Basic and acidic residues" evidence="5">
    <location>
        <begin position="1"/>
        <end position="11"/>
    </location>
</feature>
<dbReference type="STRING" id="10181.G5B619"/>
<feature type="compositionally biased region" description="Basic and acidic residues" evidence="5">
    <location>
        <begin position="185"/>
        <end position="200"/>
    </location>
</feature>
<feature type="compositionally biased region" description="Basic and acidic residues" evidence="5">
    <location>
        <begin position="114"/>
        <end position="126"/>
    </location>
</feature>
<dbReference type="EMBL" id="JH168615">
    <property type="protein sequence ID" value="EHB04730.1"/>
    <property type="molecule type" value="Genomic_DNA"/>
</dbReference>
<dbReference type="GO" id="GO:0000381">
    <property type="term" value="P:regulation of alternative mRNA splicing, via spliceosome"/>
    <property type="evidence" value="ECO:0007669"/>
    <property type="project" value="InterPro"/>
</dbReference>
<feature type="compositionally biased region" description="Basic and acidic residues" evidence="5">
    <location>
        <begin position="80"/>
        <end position="89"/>
    </location>
</feature>
<evidence type="ECO:0000313" key="9">
    <source>
        <dbReference type="Proteomes" id="UP000006813"/>
    </source>
</evidence>
<evidence type="ECO:0000259" key="7">
    <source>
        <dbReference type="Pfam" id="PF20427"/>
    </source>
</evidence>
<dbReference type="Proteomes" id="UP000006813">
    <property type="component" value="Unassembled WGS sequence"/>
</dbReference>
<feature type="compositionally biased region" description="Basic residues" evidence="5">
    <location>
        <begin position="170"/>
        <end position="184"/>
    </location>
</feature>
<evidence type="ECO:0000256" key="4">
    <source>
        <dbReference type="ARBA" id="ARBA00030718"/>
    </source>
</evidence>
<name>G5B619_HETGA</name>
<evidence type="ECO:0000256" key="5">
    <source>
        <dbReference type="SAM" id="MobiDB-lite"/>
    </source>
</evidence>
<evidence type="ECO:0000259" key="6">
    <source>
        <dbReference type="Pfam" id="PF09745"/>
    </source>
</evidence>
<dbReference type="PANTHER" id="PTHR31938:SF4">
    <property type="entry name" value="NUCLEAR SPECKLE SPLICING REGULATORY PROTEIN 1"/>
    <property type="match status" value="1"/>
</dbReference>
<protein>
    <recommendedName>
        <fullName evidence="2">Nuclear speckle splicing regulatory protein 1</fullName>
    </recommendedName>
    <alternativeName>
        <fullName evidence="4">Coiled-coil domain-containing protein 55</fullName>
    </alternativeName>
</protein>
<feature type="compositionally biased region" description="Basic and acidic residues" evidence="5">
    <location>
        <begin position="133"/>
        <end position="145"/>
    </location>
</feature>
<feature type="domain" description="Nuclear speckle splicing regulatory protein 1 N-terminal" evidence="6">
    <location>
        <begin position="2"/>
        <end position="49"/>
    </location>
</feature>